<dbReference type="EMBL" id="MNPL01019831">
    <property type="protein sequence ID" value="OQR69797.1"/>
    <property type="molecule type" value="Genomic_DNA"/>
</dbReference>
<organism evidence="2 3">
    <name type="scientific">Tropilaelaps mercedesae</name>
    <dbReference type="NCBI Taxonomy" id="418985"/>
    <lineage>
        <taxon>Eukaryota</taxon>
        <taxon>Metazoa</taxon>
        <taxon>Ecdysozoa</taxon>
        <taxon>Arthropoda</taxon>
        <taxon>Chelicerata</taxon>
        <taxon>Arachnida</taxon>
        <taxon>Acari</taxon>
        <taxon>Parasitiformes</taxon>
        <taxon>Mesostigmata</taxon>
        <taxon>Gamasina</taxon>
        <taxon>Dermanyssoidea</taxon>
        <taxon>Laelapidae</taxon>
        <taxon>Tropilaelaps</taxon>
    </lineage>
</organism>
<gene>
    <name evidence="2" type="ORF">BIW11_12047</name>
</gene>
<dbReference type="OrthoDB" id="18718at2759"/>
<reference evidence="2 3" key="1">
    <citation type="journal article" date="2017" name="Gigascience">
        <title>Draft genome of the honey bee ectoparasitic mite, Tropilaelaps mercedesae, is shaped by the parasitic life history.</title>
        <authorList>
            <person name="Dong X."/>
            <person name="Armstrong S.D."/>
            <person name="Xia D."/>
            <person name="Makepeace B.L."/>
            <person name="Darby A.C."/>
            <person name="Kadowaki T."/>
        </authorList>
    </citation>
    <scope>NUCLEOTIDE SEQUENCE [LARGE SCALE GENOMIC DNA]</scope>
    <source>
        <strain evidence="2">Wuxi-XJTLU</strain>
    </source>
</reference>
<dbReference type="InParanoid" id="A0A1V9X8A7"/>
<feature type="non-terminal residue" evidence="2">
    <location>
        <position position="221"/>
    </location>
</feature>
<evidence type="ECO:0000313" key="2">
    <source>
        <dbReference type="EMBL" id="OQR69797.1"/>
    </source>
</evidence>
<comment type="caution">
    <text evidence="2">The sequence shown here is derived from an EMBL/GenBank/DDBJ whole genome shotgun (WGS) entry which is preliminary data.</text>
</comment>
<dbReference type="GO" id="GO:0005096">
    <property type="term" value="F:GTPase activator activity"/>
    <property type="evidence" value="ECO:0007669"/>
    <property type="project" value="TreeGrafter"/>
</dbReference>
<dbReference type="GO" id="GO:0032007">
    <property type="term" value="P:negative regulation of TOR signaling"/>
    <property type="evidence" value="ECO:0007669"/>
    <property type="project" value="TreeGrafter"/>
</dbReference>
<accession>A0A1V9X8A7</accession>
<name>A0A1V9X8A7_9ACAR</name>
<dbReference type="Proteomes" id="UP000192247">
    <property type="component" value="Unassembled WGS sequence"/>
</dbReference>
<protein>
    <submittedName>
        <fullName evidence="2">TBC1 domain family member 7-like</fullName>
    </submittedName>
</protein>
<dbReference type="InterPro" id="IPR039842">
    <property type="entry name" value="TBC1D7"/>
</dbReference>
<dbReference type="PANTHER" id="PTHR13530:SF3">
    <property type="entry name" value="TBC1 DOMAIN FAMILY MEMBER 7"/>
    <property type="match status" value="1"/>
</dbReference>
<sequence length="221" mass="23326">MLASPAGVVMTTGWPIGSTTTATPAAFGGDQFPATERASRGCTRLRRPPLMAYVSASAVSAGVTVDAVQGTVLRGASHSKELDVARQASPGRLSGVSSIGAAARGEGGDRSMAGGSDSGSNFRFSYYDKAGIRCNLNETKALDAALSRDPVDIAKLCSLLQRISVPPTHRARLWKLILGVTPADTLIATGIEEDRRCQFEELRSTLEVMRRIDEDTSNADI</sequence>
<evidence type="ECO:0000313" key="3">
    <source>
        <dbReference type="Proteomes" id="UP000192247"/>
    </source>
</evidence>
<keyword evidence="3" id="KW-1185">Reference proteome</keyword>
<feature type="region of interest" description="Disordered" evidence="1">
    <location>
        <begin position="95"/>
        <end position="115"/>
    </location>
</feature>
<dbReference type="AlphaFoldDB" id="A0A1V9X8A7"/>
<dbReference type="STRING" id="418985.A0A1V9X8A7"/>
<dbReference type="PANTHER" id="PTHR13530">
    <property type="entry name" value="TBC1 DOMAIN FAMILY MEMBER 7"/>
    <property type="match status" value="1"/>
</dbReference>
<evidence type="ECO:0000256" key="1">
    <source>
        <dbReference type="SAM" id="MobiDB-lite"/>
    </source>
</evidence>
<proteinExistence type="predicted"/>
<dbReference type="Gene3D" id="1.10.10.750">
    <property type="entry name" value="Ypt/Rab-GAP domain of gyp1p, domain 1"/>
    <property type="match status" value="1"/>
</dbReference>